<accession>A0ABP3VME1</accession>
<proteinExistence type="predicted"/>
<evidence type="ECO:0000313" key="2">
    <source>
        <dbReference type="EMBL" id="GAA0763280.1"/>
    </source>
</evidence>
<dbReference type="SUPFAM" id="SSF52833">
    <property type="entry name" value="Thioredoxin-like"/>
    <property type="match status" value="1"/>
</dbReference>
<sequence>MKNLIIILLVFVAPLISCKESPEEKNVVKKEEVIRPIKSYDYLISDYKNWWSYHYNEIALTSDFEALNEDSEKISKEDFLKKLISGDYITIEIDSEKDLTAYKLYRLPKDLDNEISNVMKNDAYRAFELFKMEGTKFPDFKVTDVNGIEYSNKKFEGKTTVIKTWFINCKACIAEMPELNEFVDIYKNKDIQFLSLATNEREPLLNFLKKNEFKYDVLPNQEHLIENKLKLTVYPTHLIVNEKGIIKKVFKKASQIISYIDQDKLMIKDEKTNLAPPPPPAG</sequence>
<dbReference type="EMBL" id="BAAAGG010000022">
    <property type="protein sequence ID" value="GAA0763280.1"/>
    <property type="molecule type" value="Genomic_DNA"/>
</dbReference>
<organism evidence="2 3">
    <name type="scientific">Psychroflexus lacisalsi</name>
    <dbReference type="NCBI Taxonomy" id="503928"/>
    <lineage>
        <taxon>Bacteria</taxon>
        <taxon>Pseudomonadati</taxon>
        <taxon>Bacteroidota</taxon>
        <taxon>Flavobacteriia</taxon>
        <taxon>Flavobacteriales</taxon>
        <taxon>Flavobacteriaceae</taxon>
        <taxon>Psychroflexus</taxon>
    </lineage>
</organism>
<dbReference type="PANTHER" id="PTHR42852">
    <property type="entry name" value="THIOL:DISULFIDE INTERCHANGE PROTEIN DSBE"/>
    <property type="match status" value="1"/>
</dbReference>
<dbReference type="PANTHER" id="PTHR42852:SF17">
    <property type="entry name" value="THIOREDOXIN-LIKE PROTEIN HI_1115"/>
    <property type="match status" value="1"/>
</dbReference>
<dbReference type="InterPro" id="IPR050553">
    <property type="entry name" value="Thioredoxin_ResA/DsbE_sf"/>
</dbReference>
<dbReference type="InterPro" id="IPR013766">
    <property type="entry name" value="Thioredoxin_domain"/>
</dbReference>
<gene>
    <name evidence="2" type="ORF">GCM10009433_24540</name>
</gene>
<dbReference type="PROSITE" id="PS51352">
    <property type="entry name" value="THIOREDOXIN_2"/>
    <property type="match status" value="1"/>
</dbReference>
<name>A0ABP3VME1_9FLAO</name>
<protein>
    <recommendedName>
        <fullName evidence="1">Thioredoxin domain-containing protein</fullName>
    </recommendedName>
</protein>
<dbReference type="Proteomes" id="UP001500185">
    <property type="component" value="Unassembled WGS sequence"/>
</dbReference>
<dbReference type="Gene3D" id="3.40.30.10">
    <property type="entry name" value="Glutaredoxin"/>
    <property type="match status" value="1"/>
</dbReference>
<reference evidence="3" key="1">
    <citation type="journal article" date="2019" name="Int. J. Syst. Evol. Microbiol.">
        <title>The Global Catalogue of Microorganisms (GCM) 10K type strain sequencing project: providing services to taxonomists for standard genome sequencing and annotation.</title>
        <authorList>
            <consortium name="The Broad Institute Genomics Platform"/>
            <consortium name="The Broad Institute Genome Sequencing Center for Infectious Disease"/>
            <person name="Wu L."/>
            <person name="Ma J."/>
        </authorList>
    </citation>
    <scope>NUCLEOTIDE SEQUENCE [LARGE SCALE GENOMIC DNA]</scope>
    <source>
        <strain evidence="3">JCM 16231</strain>
    </source>
</reference>
<keyword evidence="3" id="KW-1185">Reference proteome</keyword>
<dbReference type="InterPro" id="IPR013740">
    <property type="entry name" value="Redoxin"/>
</dbReference>
<dbReference type="InterPro" id="IPR036249">
    <property type="entry name" value="Thioredoxin-like_sf"/>
</dbReference>
<evidence type="ECO:0000259" key="1">
    <source>
        <dbReference type="PROSITE" id="PS51352"/>
    </source>
</evidence>
<evidence type="ECO:0000313" key="3">
    <source>
        <dbReference type="Proteomes" id="UP001500185"/>
    </source>
</evidence>
<dbReference type="Pfam" id="PF08534">
    <property type="entry name" value="Redoxin"/>
    <property type="match status" value="1"/>
</dbReference>
<dbReference type="RefSeq" id="WP_224454640.1">
    <property type="nucleotide sequence ID" value="NZ_BAAAGG010000022.1"/>
</dbReference>
<comment type="caution">
    <text evidence="2">The sequence shown here is derived from an EMBL/GenBank/DDBJ whole genome shotgun (WGS) entry which is preliminary data.</text>
</comment>
<dbReference type="CDD" id="cd02966">
    <property type="entry name" value="TlpA_like_family"/>
    <property type="match status" value="1"/>
</dbReference>
<feature type="domain" description="Thioredoxin" evidence="1">
    <location>
        <begin position="131"/>
        <end position="275"/>
    </location>
</feature>